<protein>
    <submittedName>
        <fullName evidence="1">F-box family protein</fullName>
    </submittedName>
</protein>
<dbReference type="AlphaFoldDB" id="A0A096UGY2"/>
<dbReference type="HOGENOM" id="CLU_2889083_0_0_1"/>
<dbReference type="PaxDb" id="4577-GRMZM5G884316_P03"/>
<dbReference type="EMBL" id="CM007650">
    <property type="protein sequence ID" value="ONM60651.1"/>
    <property type="molecule type" value="Genomic_DNA"/>
</dbReference>
<organism evidence="1">
    <name type="scientific">Zea mays</name>
    <name type="common">Maize</name>
    <dbReference type="NCBI Taxonomy" id="4577"/>
    <lineage>
        <taxon>Eukaryota</taxon>
        <taxon>Viridiplantae</taxon>
        <taxon>Streptophyta</taxon>
        <taxon>Embryophyta</taxon>
        <taxon>Tracheophyta</taxon>
        <taxon>Spermatophyta</taxon>
        <taxon>Magnoliopsida</taxon>
        <taxon>Liliopsida</taxon>
        <taxon>Poales</taxon>
        <taxon>Poaceae</taxon>
        <taxon>PACMAD clade</taxon>
        <taxon>Panicoideae</taxon>
        <taxon>Andropogonodae</taxon>
        <taxon>Andropogoneae</taxon>
        <taxon>Tripsacinae</taxon>
        <taxon>Zea</taxon>
    </lineage>
</organism>
<evidence type="ECO:0000313" key="1">
    <source>
        <dbReference type="EMBL" id="ONM60651.1"/>
    </source>
</evidence>
<gene>
    <name evidence="1" type="ORF">ZEAMMB73_Zm00001d022454</name>
</gene>
<dbReference type="EMBL" id="CM007650">
    <property type="protein sequence ID" value="ONM60650.1"/>
    <property type="molecule type" value="Genomic_DNA"/>
</dbReference>
<reference evidence="1" key="1">
    <citation type="submission" date="2015-12" db="EMBL/GenBank/DDBJ databases">
        <title>Update maize B73 reference genome by single molecule sequencing technologies.</title>
        <authorList>
            <consortium name="Maize Genome Sequencing Project"/>
            <person name="Ware D."/>
        </authorList>
    </citation>
    <scope>NUCLEOTIDE SEQUENCE [LARGE SCALE GENOMIC DNA]</scope>
    <source>
        <tissue evidence="1">Seedling</tissue>
    </source>
</reference>
<name>A0A096UGY2_MAIZE</name>
<proteinExistence type="predicted"/>
<sequence>MFDGTSRLLSSLVFPKSAVSSVSALINEEVMLGTLWSSRLQPTTTGVWMIAGYLLRGINRPCW</sequence>
<accession>A0A096UGY2</accession>